<dbReference type="InParanoid" id="A0A2N3MYW8"/>
<dbReference type="GO" id="GO:0005730">
    <property type="term" value="C:nucleolus"/>
    <property type="evidence" value="ECO:0007669"/>
    <property type="project" value="UniProtKB-SubCell"/>
</dbReference>
<proteinExistence type="inferred from homology"/>
<evidence type="ECO:0000256" key="10">
    <source>
        <dbReference type="RuleBase" id="RU368027"/>
    </source>
</evidence>
<dbReference type="Pfam" id="PF06102">
    <property type="entry name" value="RRP36"/>
    <property type="match status" value="1"/>
</dbReference>
<feature type="compositionally biased region" description="Basic and acidic residues" evidence="11">
    <location>
        <begin position="93"/>
        <end position="123"/>
    </location>
</feature>
<comment type="subunit">
    <text evidence="3 10">Associates with 90S and pre-40S pre-ribosomal particles.</text>
</comment>
<evidence type="ECO:0000256" key="4">
    <source>
        <dbReference type="ARBA" id="ARBA00022517"/>
    </source>
</evidence>
<evidence type="ECO:0000256" key="9">
    <source>
        <dbReference type="ARBA" id="ARBA00025053"/>
    </source>
</evidence>
<comment type="similarity">
    <text evidence="2 10">Belongs to the RRP36 family.</text>
</comment>
<evidence type="ECO:0000256" key="6">
    <source>
        <dbReference type="ARBA" id="ARBA00023054"/>
    </source>
</evidence>
<evidence type="ECO:0000256" key="7">
    <source>
        <dbReference type="ARBA" id="ARBA00023242"/>
    </source>
</evidence>
<feature type="compositionally biased region" description="Basic and acidic residues" evidence="11">
    <location>
        <begin position="152"/>
        <end position="163"/>
    </location>
</feature>
<dbReference type="EMBL" id="NLAX01001623">
    <property type="protein sequence ID" value="PKS05369.1"/>
    <property type="molecule type" value="Genomic_DNA"/>
</dbReference>
<dbReference type="PANTHER" id="PTHR21738:SF0">
    <property type="entry name" value="RIBOSOMAL RNA PROCESSING PROTEIN 36 HOMOLOG"/>
    <property type="match status" value="1"/>
</dbReference>
<dbReference type="InterPro" id="IPR009292">
    <property type="entry name" value="RRP36"/>
</dbReference>
<evidence type="ECO:0000256" key="11">
    <source>
        <dbReference type="SAM" id="MobiDB-lite"/>
    </source>
</evidence>
<keyword evidence="8 10" id="KW-0687">Ribonucleoprotein</keyword>
<name>A0A2N3MYW8_9PEZI</name>
<evidence type="ECO:0000313" key="12">
    <source>
        <dbReference type="EMBL" id="PKS05369.1"/>
    </source>
</evidence>
<gene>
    <name evidence="12" type="ORF">jhhlp_008743</name>
</gene>
<keyword evidence="4 10" id="KW-0690">Ribosome biogenesis</keyword>
<organism evidence="12 13">
    <name type="scientific">Lomentospora prolificans</name>
    <dbReference type="NCBI Taxonomy" id="41688"/>
    <lineage>
        <taxon>Eukaryota</taxon>
        <taxon>Fungi</taxon>
        <taxon>Dikarya</taxon>
        <taxon>Ascomycota</taxon>
        <taxon>Pezizomycotina</taxon>
        <taxon>Sordariomycetes</taxon>
        <taxon>Hypocreomycetidae</taxon>
        <taxon>Microascales</taxon>
        <taxon>Microascaceae</taxon>
        <taxon>Lomentospora</taxon>
    </lineage>
</organism>
<sequence>MLSNKRKFGAVNLERRVRPRKFDDSDVEYQSDASDDGSDGPEEEGVAQISSEEEVGDEDEEEDASEGDDGPGKPSIDLAQVSFGDLLKAHKALNKESSKEKTEEAPKDRPFAKDSKSGKDVSKPKRSSKHAPMEMSSKRPVRRGNALMLDDTSSKPKRGDPRFDPLVGRFNESEFRKNYAFLEEYRDKEIKALKDTIKKTKDPVKKEELKRQVKSMEGKRDAQKRKDEERQLLEEHKRKEKELVKQGKQPFYLKKSEQKKQLLKQRFEGMSKGQAEKAIVRKRKKMASKDRRELAQLERVADVRSRR</sequence>
<comment type="function">
    <text evidence="9 10">Component of the 90S pre-ribosome involved in the maturation of rRNAs. Required for early cleavages of the pre-RNAs in the 40S ribosomal subunit maturation pathway.</text>
</comment>
<evidence type="ECO:0000256" key="8">
    <source>
        <dbReference type="ARBA" id="ARBA00023274"/>
    </source>
</evidence>
<reference evidence="12 13" key="1">
    <citation type="journal article" date="2017" name="G3 (Bethesda)">
        <title>First Draft Genome Sequence of the Pathogenic Fungus Lomentospora prolificans (Formerly Scedosporium prolificans).</title>
        <authorList>
            <person name="Luo R."/>
            <person name="Zimin A."/>
            <person name="Workman R."/>
            <person name="Fan Y."/>
            <person name="Pertea G."/>
            <person name="Grossman N."/>
            <person name="Wear M.P."/>
            <person name="Jia B."/>
            <person name="Miller H."/>
            <person name="Casadevall A."/>
            <person name="Timp W."/>
            <person name="Zhang S.X."/>
            <person name="Salzberg S.L."/>
        </authorList>
    </citation>
    <scope>NUCLEOTIDE SEQUENCE [LARGE SCALE GENOMIC DNA]</scope>
    <source>
        <strain evidence="12 13">JHH-5317</strain>
    </source>
</reference>
<evidence type="ECO:0000313" key="13">
    <source>
        <dbReference type="Proteomes" id="UP000233524"/>
    </source>
</evidence>
<dbReference type="VEuPathDB" id="FungiDB:jhhlp_008743"/>
<dbReference type="Proteomes" id="UP000233524">
    <property type="component" value="Unassembled WGS sequence"/>
</dbReference>
<keyword evidence="13" id="KW-1185">Reference proteome</keyword>
<protein>
    <recommendedName>
        <fullName evidence="10">rRNA biogenesis protein RRP36</fullName>
    </recommendedName>
</protein>
<dbReference type="GO" id="GO:0030686">
    <property type="term" value="C:90S preribosome"/>
    <property type="evidence" value="ECO:0007669"/>
    <property type="project" value="TreeGrafter"/>
</dbReference>
<feature type="compositionally biased region" description="Acidic residues" evidence="11">
    <location>
        <begin position="25"/>
        <end position="69"/>
    </location>
</feature>
<comment type="subcellular location">
    <subcellularLocation>
        <location evidence="1 10">Nucleus</location>
        <location evidence="1 10">Nucleolus</location>
    </subcellularLocation>
</comment>
<feature type="compositionally biased region" description="Basic and acidic residues" evidence="11">
    <location>
        <begin position="13"/>
        <end position="24"/>
    </location>
</feature>
<dbReference type="FunCoup" id="A0A2N3MYW8">
    <property type="interactions" value="520"/>
</dbReference>
<evidence type="ECO:0000256" key="5">
    <source>
        <dbReference type="ARBA" id="ARBA00022552"/>
    </source>
</evidence>
<dbReference type="OrthoDB" id="448446at2759"/>
<feature type="compositionally biased region" description="Basic and acidic residues" evidence="11">
    <location>
        <begin position="287"/>
        <end position="307"/>
    </location>
</feature>
<comment type="caution">
    <text evidence="12">The sequence shown here is derived from an EMBL/GenBank/DDBJ whole genome shotgun (WGS) entry which is preliminary data.</text>
</comment>
<feature type="region of interest" description="Disordered" evidence="11">
    <location>
        <begin position="201"/>
        <end position="307"/>
    </location>
</feature>
<dbReference type="GO" id="GO:0000462">
    <property type="term" value="P:maturation of SSU-rRNA from tricistronic rRNA transcript (SSU-rRNA, 5.8S rRNA, LSU-rRNA)"/>
    <property type="evidence" value="ECO:0007669"/>
    <property type="project" value="TreeGrafter"/>
</dbReference>
<keyword evidence="5 10" id="KW-0698">rRNA processing</keyword>
<dbReference type="STRING" id="41688.A0A2N3MYW8"/>
<keyword evidence="6" id="KW-0175">Coiled coil</keyword>
<evidence type="ECO:0000256" key="1">
    <source>
        <dbReference type="ARBA" id="ARBA00004604"/>
    </source>
</evidence>
<dbReference type="PANTHER" id="PTHR21738">
    <property type="entry name" value="RIBOSOMAL RNA PROCESSING PROTEIN 36 HOMOLOG"/>
    <property type="match status" value="1"/>
</dbReference>
<evidence type="ECO:0000256" key="3">
    <source>
        <dbReference type="ARBA" id="ARBA00011167"/>
    </source>
</evidence>
<feature type="compositionally biased region" description="Basic and acidic residues" evidence="11">
    <location>
        <begin position="201"/>
        <end position="245"/>
    </location>
</feature>
<feature type="compositionally biased region" description="Basic and acidic residues" evidence="11">
    <location>
        <begin position="254"/>
        <end position="279"/>
    </location>
</feature>
<dbReference type="AlphaFoldDB" id="A0A2N3MYW8"/>
<keyword evidence="7 10" id="KW-0539">Nucleus</keyword>
<evidence type="ECO:0000256" key="2">
    <source>
        <dbReference type="ARBA" id="ARBA00009418"/>
    </source>
</evidence>
<feature type="region of interest" description="Disordered" evidence="11">
    <location>
        <begin position="1"/>
        <end position="167"/>
    </location>
</feature>
<accession>A0A2N3MYW8</accession>